<evidence type="ECO:0000256" key="1">
    <source>
        <dbReference type="SAM" id="MobiDB-lite"/>
    </source>
</evidence>
<dbReference type="AlphaFoldDB" id="A0A2J6RNT0"/>
<proteinExistence type="predicted"/>
<feature type="region of interest" description="Disordered" evidence="1">
    <location>
        <begin position="1"/>
        <end position="102"/>
    </location>
</feature>
<feature type="compositionally biased region" description="Polar residues" evidence="1">
    <location>
        <begin position="83"/>
        <end position="102"/>
    </location>
</feature>
<evidence type="ECO:0000313" key="2">
    <source>
        <dbReference type="EMBL" id="PMD40163.1"/>
    </source>
</evidence>
<name>A0A2J6RNT0_HYAVF</name>
<organism evidence="2 3">
    <name type="scientific">Hyaloscypha variabilis (strain UAMH 11265 / GT02V1 / F)</name>
    <name type="common">Meliniomyces variabilis</name>
    <dbReference type="NCBI Taxonomy" id="1149755"/>
    <lineage>
        <taxon>Eukaryota</taxon>
        <taxon>Fungi</taxon>
        <taxon>Dikarya</taxon>
        <taxon>Ascomycota</taxon>
        <taxon>Pezizomycotina</taxon>
        <taxon>Leotiomycetes</taxon>
        <taxon>Helotiales</taxon>
        <taxon>Hyaloscyphaceae</taxon>
        <taxon>Hyaloscypha</taxon>
        <taxon>Hyaloscypha variabilis</taxon>
    </lineage>
</organism>
<keyword evidence="3" id="KW-1185">Reference proteome</keyword>
<accession>A0A2J6RNT0</accession>
<evidence type="ECO:0000313" key="3">
    <source>
        <dbReference type="Proteomes" id="UP000235786"/>
    </source>
</evidence>
<feature type="compositionally biased region" description="Acidic residues" evidence="1">
    <location>
        <begin position="1"/>
        <end position="10"/>
    </location>
</feature>
<sequence length="102" mass="11261">MPLEVVDDDEQARQPLRPAISSRANRKSDRVHMAEPPSPTRRSKSNRVNGQRPHEPSLSDDELSGSQAQLNPQKRPGRPPKIQNANGTMSRTGSRASASLRD</sequence>
<protein>
    <submittedName>
        <fullName evidence="2">Uncharacterized protein</fullName>
    </submittedName>
</protein>
<dbReference type="EMBL" id="KZ613945">
    <property type="protein sequence ID" value="PMD40163.1"/>
    <property type="molecule type" value="Genomic_DNA"/>
</dbReference>
<dbReference type="Proteomes" id="UP000235786">
    <property type="component" value="Unassembled WGS sequence"/>
</dbReference>
<gene>
    <name evidence="2" type="ORF">L207DRAFT_528547</name>
</gene>
<reference evidence="2 3" key="1">
    <citation type="submission" date="2016-04" db="EMBL/GenBank/DDBJ databases">
        <title>A degradative enzymes factory behind the ericoid mycorrhizal symbiosis.</title>
        <authorList>
            <consortium name="DOE Joint Genome Institute"/>
            <person name="Martino E."/>
            <person name="Morin E."/>
            <person name="Grelet G."/>
            <person name="Kuo A."/>
            <person name="Kohler A."/>
            <person name="Daghino S."/>
            <person name="Barry K."/>
            <person name="Choi C."/>
            <person name="Cichocki N."/>
            <person name="Clum A."/>
            <person name="Copeland A."/>
            <person name="Hainaut M."/>
            <person name="Haridas S."/>
            <person name="Labutti K."/>
            <person name="Lindquist E."/>
            <person name="Lipzen A."/>
            <person name="Khouja H.-R."/>
            <person name="Murat C."/>
            <person name="Ohm R."/>
            <person name="Olson A."/>
            <person name="Spatafora J."/>
            <person name="Veneault-Fourrey C."/>
            <person name="Henrissat B."/>
            <person name="Grigoriev I."/>
            <person name="Martin F."/>
            <person name="Perotto S."/>
        </authorList>
    </citation>
    <scope>NUCLEOTIDE SEQUENCE [LARGE SCALE GENOMIC DNA]</scope>
    <source>
        <strain evidence="2 3">F</strain>
    </source>
</reference>